<accession>A0A4Y2KE21</accession>
<protein>
    <submittedName>
        <fullName evidence="2">Uncharacterized protein</fullName>
    </submittedName>
</protein>
<reference evidence="2 3" key="1">
    <citation type="journal article" date="2019" name="Sci. Rep.">
        <title>Orb-weaving spider Araneus ventricosus genome elucidates the spidroin gene catalogue.</title>
        <authorList>
            <person name="Kono N."/>
            <person name="Nakamura H."/>
            <person name="Ohtoshi R."/>
            <person name="Moran D.A.P."/>
            <person name="Shinohara A."/>
            <person name="Yoshida Y."/>
            <person name="Fujiwara M."/>
            <person name="Mori M."/>
            <person name="Tomita M."/>
            <person name="Arakawa K."/>
        </authorList>
    </citation>
    <scope>NUCLEOTIDE SEQUENCE [LARGE SCALE GENOMIC DNA]</scope>
</reference>
<name>A0A4Y2KE21_ARAVE</name>
<feature type="non-terminal residue" evidence="2">
    <location>
        <position position="1"/>
    </location>
</feature>
<feature type="region of interest" description="Disordered" evidence="1">
    <location>
        <begin position="1"/>
        <end position="23"/>
    </location>
</feature>
<comment type="caution">
    <text evidence="2">The sequence shown here is derived from an EMBL/GenBank/DDBJ whole genome shotgun (WGS) entry which is preliminary data.</text>
</comment>
<keyword evidence="3" id="KW-1185">Reference proteome</keyword>
<proteinExistence type="predicted"/>
<dbReference type="OrthoDB" id="6747455at2759"/>
<gene>
    <name evidence="2" type="ORF">AVEN_61337_1</name>
</gene>
<sequence>KKYTRPSSVRAPTKQKETSETAPKTSFVLRNSEEKFDIKNDCFICVKPAVVDSKYPLHRRKPVHFVSTLEIRDNIIAKCNELCDDLEKRVTCRLLNVSDLVAPETRYHKYCYREFLRTILPKDTVGRPKSETFDKLRKYIESSDECQFTVQELQSVLKGFSNCQENYT</sequence>
<dbReference type="EMBL" id="BGPR01194476">
    <property type="protein sequence ID" value="GBN00568.1"/>
    <property type="molecule type" value="Genomic_DNA"/>
</dbReference>
<dbReference type="Proteomes" id="UP000499080">
    <property type="component" value="Unassembled WGS sequence"/>
</dbReference>
<dbReference type="AlphaFoldDB" id="A0A4Y2KE21"/>
<evidence type="ECO:0000313" key="3">
    <source>
        <dbReference type="Proteomes" id="UP000499080"/>
    </source>
</evidence>
<organism evidence="2 3">
    <name type="scientific">Araneus ventricosus</name>
    <name type="common">Orbweaver spider</name>
    <name type="synonym">Epeira ventricosa</name>
    <dbReference type="NCBI Taxonomy" id="182803"/>
    <lineage>
        <taxon>Eukaryota</taxon>
        <taxon>Metazoa</taxon>
        <taxon>Ecdysozoa</taxon>
        <taxon>Arthropoda</taxon>
        <taxon>Chelicerata</taxon>
        <taxon>Arachnida</taxon>
        <taxon>Araneae</taxon>
        <taxon>Araneomorphae</taxon>
        <taxon>Entelegynae</taxon>
        <taxon>Araneoidea</taxon>
        <taxon>Araneidae</taxon>
        <taxon>Araneus</taxon>
    </lineage>
</organism>
<evidence type="ECO:0000313" key="2">
    <source>
        <dbReference type="EMBL" id="GBN00568.1"/>
    </source>
</evidence>
<evidence type="ECO:0000256" key="1">
    <source>
        <dbReference type="SAM" id="MobiDB-lite"/>
    </source>
</evidence>